<dbReference type="InterPro" id="IPR007436">
    <property type="entry name" value="DUF485"/>
</dbReference>
<evidence type="ECO:0000313" key="3">
    <source>
        <dbReference type="EMBL" id="GGZ83727.1"/>
    </source>
</evidence>
<keyword evidence="2" id="KW-0812">Transmembrane</keyword>
<feature type="transmembrane region" description="Helical" evidence="2">
    <location>
        <begin position="40"/>
        <end position="62"/>
    </location>
</feature>
<evidence type="ECO:0008006" key="5">
    <source>
        <dbReference type="Google" id="ProtNLM"/>
    </source>
</evidence>
<keyword evidence="2" id="KW-1133">Transmembrane helix</keyword>
<dbReference type="Proteomes" id="UP000623010">
    <property type="component" value="Unassembled WGS sequence"/>
</dbReference>
<evidence type="ECO:0000256" key="1">
    <source>
        <dbReference type="SAM" id="MobiDB-lite"/>
    </source>
</evidence>
<reference evidence="3" key="2">
    <citation type="submission" date="2020-09" db="EMBL/GenBank/DDBJ databases">
        <authorList>
            <person name="Sun Q."/>
            <person name="Ohkuma M."/>
        </authorList>
    </citation>
    <scope>NUCLEOTIDE SEQUENCE</scope>
    <source>
        <strain evidence="3">JCM 5016</strain>
    </source>
</reference>
<evidence type="ECO:0000256" key="2">
    <source>
        <dbReference type="SAM" id="Phobius"/>
    </source>
</evidence>
<sequence length="144" mass="15438">MSDFPPRPDLAAPYAAPAPPPQHPSEEPEFHALRRAQYRFGFRATVLSVSSFLLYVLLSGFAPVVMNLTLAGRMTLGLALGLAQFAVMGVTAWRYVRHMRTRVDPAARALARGRHTPAASPGAGVPPRATGPAPARAPEGGRTW</sequence>
<dbReference type="EMBL" id="BMWH01000006">
    <property type="protein sequence ID" value="GGZ83727.1"/>
    <property type="molecule type" value="Genomic_DNA"/>
</dbReference>
<keyword evidence="2" id="KW-0472">Membrane</keyword>
<gene>
    <name evidence="3" type="ORF">GCM10010389_22130</name>
</gene>
<feature type="region of interest" description="Disordered" evidence="1">
    <location>
        <begin position="113"/>
        <end position="144"/>
    </location>
</feature>
<keyword evidence="4" id="KW-1185">Reference proteome</keyword>
<organism evidence="3 4">
    <name type="scientific">Streptomyces echinoruber</name>
    <dbReference type="NCBI Taxonomy" id="68898"/>
    <lineage>
        <taxon>Bacteria</taxon>
        <taxon>Bacillati</taxon>
        <taxon>Actinomycetota</taxon>
        <taxon>Actinomycetes</taxon>
        <taxon>Kitasatosporales</taxon>
        <taxon>Streptomycetaceae</taxon>
        <taxon>Streptomyces</taxon>
    </lineage>
</organism>
<feature type="region of interest" description="Disordered" evidence="1">
    <location>
        <begin position="1"/>
        <end position="27"/>
    </location>
</feature>
<accession>A0A918VBA3</accession>
<reference evidence="3" key="1">
    <citation type="journal article" date="2014" name="Int. J. Syst. Evol. Microbiol.">
        <title>Complete genome sequence of Corynebacterium casei LMG S-19264T (=DSM 44701T), isolated from a smear-ripened cheese.</title>
        <authorList>
            <consortium name="US DOE Joint Genome Institute (JGI-PGF)"/>
            <person name="Walter F."/>
            <person name="Albersmeier A."/>
            <person name="Kalinowski J."/>
            <person name="Ruckert C."/>
        </authorList>
    </citation>
    <scope>NUCLEOTIDE SEQUENCE</scope>
    <source>
        <strain evidence="3">JCM 5016</strain>
    </source>
</reference>
<dbReference type="PANTHER" id="PTHR38441">
    <property type="entry name" value="INTEGRAL MEMBRANE PROTEIN-RELATED"/>
    <property type="match status" value="1"/>
</dbReference>
<protein>
    <recommendedName>
        <fullName evidence="5">DUF485 domain-containing protein</fullName>
    </recommendedName>
</protein>
<feature type="compositionally biased region" description="Low complexity" evidence="1">
    <location>
        <begin position="121"/>
        <end position="144"/>
    </location>
</feature>
<dbReference type="PANTHER" id="PTHR38441:SF1">
    <property type="entry name" value="MEMBRANE PROTEIN"/>
    <property type="match status" value="1"/>
</dbReference>
<proteinExistence type="predicted"/>
<dbReference type="RefSeq" id="WP_190057193.1">
    <property type="nucleotide sequence ID" value="NZ_BMWH01000006.1"/>
</dbReference>
<dbReference type="Pfam" id="PF04341">
    <property type="entry name" value="DUF485"/>
    <property type="match status" value="1"/>
</dbReference>
<feature type="transmembrane region" description="Helical" evidence="2">
    <location>
        <begin position="74"/>
        <end position="96"/>
    </location>
</feature>
<name>A0A918VBA3_9ACTN</name>
<evidence type="ECO:0000313" key="4">
    <source>
        <dbReference type="Proteomes" id="UP000623010"/>
    </source>
</evidence>
<comment type="caution">
    <text evidence="3">The sequence shown here is derived from an EMBL/GenBank/DDBJ whole genome shotgun (WGS) entry which is preliminary data.</text>
</comment>
<dbReference type="AlphaFoldDB" id="A0A918VBA3"/>